<dbReference type="SUPFAM" id="SSF49313">
    <property type="entry name" value="Cadherin-like"/>
    <property type="match status" value="14"/>
</dbReference>
<dbReference type="GO" id="GO:0044331">
    <property type="term" value="P:cell-cell adhesion mediated by cadherin"/>
    <property type="evidence" value="ECO:0000318"/>
    <property type="project" value="GO_Central"/>
</dbReference>
<feature type="compositionally biased region" description="Acidic residues" evidence="13">
    <location>
        <begin position="823"/>
        <end position="834"/>
    </location>
</feature>
<dbReference type="STRING" id="6239.Y71D11A.1.1"/>
<evidence type="ECO:0000256" key="1">
    <source>
        <dbReference type="ARBA" id="ARBA00004167"/>
    </source>
</evidence>
<evidence type="ECO:0000256" key="14">
    <source>
        <dbReference type="SAM" id="Phobius"/>
    </source>
</evidence>
<feature type="domain" description="Cadherin" evidence="16">
    <location>
        <begin position="1751"/>
        <end position="1857"/>
    </location>
</feature>
<evidence type="ECO:0000313" key="19">
    <source>
        <dbReference type="WormBase" id="Y71D11A.1a"/>
    </source>
</evidence>
<dbReference type="FunFam" id="2.60.40.60:FF:000058">
    <property type="entry name" value="FAT atypical cadherin 3"/>
    <property type="match status" value="1"/>
</dbReference>
<dbReference type="PANTHER" id="PTHR24026:SF88">
    <property type="entry name" value="CADHERIN DOMAIN-CONTAINING PROTEIN"/>
    <property type="match status" value="1"/>
</dbReference>
<feature type="domain" description="Cadherin" evidence="16">
    <location>
        <begin position="1564"/>
        <end position="1656"/>
    </location>
</feature>
<feature type="domain" description="Cadherin" evidence="16">
    <location>
        <begin position="2181"/>
        <end position="2242"/>
    </location>
</feature>
<feature type="compositionally biased region" description="Polar residues" evidence="13">
    <location>
        <begin position="2093"/>
        <end position="2102"/>
    </location>
</feature>
<gene>
    <name evidence="17 19" type="primary">cdh-12</name>
    <name evidence="17" type="ORF">CELE_Y71D11A.1</name>
    <name evidence="19" type="ORF">Y71D11A.1</name>
</gene>
<feature type="region of interest" description="Disordered" evidence="13">
    <location>
        <begin position="598"/>
        <end position="772"/>
    </location>
</feature>
<feature type="region of interest" description="Disordered" evidence="13">
    <location>
        <begin position="272"/>
        <end position="296"/>
    </location>
</feature>
<keyword evidence="2" id="KW-0245">EGF-like domain</keyword>
<dbReference type="GO" id="GO:0005912">
    <property type="term" value="C:adherens junction"/>
    <property type="evidence" value="ECO:0000318"/>
    <property type="project" value="GO_Central"/>
</dbReference>
<feature type="domain" description="Cadherin" evidence="16">
    <location>
        <begin position="2243"/>
        <end position="2340"/>
    </location>
</feature>
<keyword evidence="6 12" id="KW-0106">Calcium</keyword>
<evidence type="ECO:0000256" key="12">
    <source>
        <dbReference type="PROSITE-ProRule" id="PRU00043"/>
    </source>
</evidence>
<dbReference type="GO" id="GO:0007156">
    <property type="term" value="P:homophilic cell adhesion via plasma membrane adhesion molecules"/>
    <property type="evidence" value="ECO:0007669"/>
    <property type="project" value="InterPro"/>
</dbReference>
<feature type="domain" description="Cadherin" evidence="16">
    <location>
        <begin position="382"/>
        <end position="483"/>
    </location>
</feature>
<feature type="domain" description="Cadherin" evidence="16">
    <location>
        <begin position="2448"/>
        <end position="2558"/>
    </location>
</feature>
<evidence type="ECO:0000256" key="3">
    <source>
        <dbReference type="ARBA" id="ARBA00022692"/>
    </source>
</evidence>
<organism evidence="17 18">
    <name type="scientific">Caenorhabditis elegans</name>
    <dbReference type="NCBI Taxonomy" id="6239"/>
    <lineage>
        <taxon>Eukaryota</taxon>
        <taxon>Metazoa</taxon>
        <taxon>Ecdysozoa</taxon>
        <taxon>Nematoda</taxon>
        <taxon>Chromadorea</taxon>
        <taxon>Rhabditida</taxon>
        <taxon>Rhabditina</taxon>
        <taxon>Rhabditomorpha</taxon>
        <taxon>Rhabditoidea</taxon>
        <taxon>Rhabditidae</taxon>
        <taxon>Peloderinae</taxon>
        <taxon>Caenorhabditis</taxon>
    </lineage>
</organism>
<dbReference type="GeneID" id="190583"/>
<evidence type="ECO:0000256" key="15">
    <source>
        <dbReference type="SAM" id="SignalP"/>
    </source>
</evidence>
<feature type="domain" description="Cadherin" evidence="16">
    <location>
        <begin position="1049"/>
        <end position="1148"/>
    </location>
</feature>
<keyword evidence="4 15" id="KW-0732">Signal</keyword>
<dbReference type="InterPro" id="IPR015919">
    <property type="entry name" value="Cadherin-like_sf"/>
</dbReference>
<name>A0A4V6M3X3_CAEEL</name>
<dbReference type="KEGG" id="cel:CELE_Y71D11A.1"/>
<feature type="compositionally biased region" description="Polar residues" evidence="13">
    <location>
        <begin position="697"/>
        <end position="714"/>
    </location>
</feature>
<feature type="region of interest" description="Disordered" evidence="13">
    <location>
        <begin position="811"/>
        <end position="839"/>
    </location>
</feature>
<feature type="domain" description="Cadherin" evidence="16">
    <location>
        <begin position="1858"/>
        <end position="1953"/>
    </location>
</feature>
<evidence type="ECO:0000256" key="8">
    <source>
        <dbReference type="ARBA" id="ARBA00022989"/>
    </source>
</evidence>
<dbReference type="InterPro" id="IPR020894">
    <property type="entry name" value="Cadherin_CS"/>
</dbReference>
<dbReference type="FunFam" id="2.60.40.60:FF:000116">
    <property type="entry name" value="Dachsous cadherin-related 2"/>
    <property type="match status" value="1"/>
</dbReference>
<dbReference type="PaxDb" id="6239-Y71D11A.1"/>
<dbReference type="AGR" id="WB:WBGene00022103"/>
<dbReference type="PANTHER" id="PTHR24026">
    <property type="entry name" value="FAT ATYPICAL CADHERIN-RELATED"/>
    <property type="match status" value="1"/>
</dbReference>
<keyword evidence="8 14" id="KW-1133">Transmembrane helix</keyword>
<evidence type="ECO:0000256" key="7">
    <source>
        <dbReference type="ARBA" id="ARBA00022889"/>
    </source>
</evidence>
<feature type="transmembrane region" description="Helical" evidence="14">
    <location>
        <begin position="2761"/>
        <end position="2783"/>
    </location>
</feature>
<dbReference type="GO" id="GO:0007409">
    <property type="term" value="P:axonogenesis"/>
    <property type="evidence" value="ECO:0000318"/>
    <property type="project" value="GO_Central"/>
</dbReference>
<dbReference type="OrthoDB" id="6252479at2759"/>
<keyword evidence="9 14" id="KW-0472">Membrane</keyword>
<dbReference type="PROSITE" id="PS50268">
    <property type="entry name" value="CADHERIN_2"/>
    <property type="match status" value="14"/>
</dbReference>
<feature type="domain" description="Cadherin" evidence="16">
    <location>
        <begin position="1448"/>
        <end position="1548"/>
    </location>
</feature>
<dbReference type="GO" id="GO:0005886">
    <property type="term" value="C:plasma membrane"/>
    <property type="evidence" value="ECO:0000318"/>
    <property type="project" value="GO_Central"/>
</dbReference>
<feature type="compositionally biased region" description="Acidic residues" evidence="13">
    <location>
        <begin position="682"/>
        <end position="692"/>
    </location>
</feature>
<evidence type="ECO:0000256" key="9">
    <source>
        <dbReference type="ARBA" id="ARBA00023136"/>
    </source>
</evidence>
<evidence type="ECO:0000256" key="4">
    <source>
        <dbReference type="ARBA" id="ARBA00022729"/>
    </source>
</evidence>
<dbReference type="InParanoid" id="A0A4V6M3X3"/>
<evidence type="ECO:0000256" key="13">
    <source>
        <dbReference type="SAM" id="MobiDB-lite"/>
    </source>
</evidence>
<keyword evidence="3 14" id="KW-0812">Transmembrane</keyword>
<dbReference type="PROSITE" id="PS00232">
    <property type="entry name" value="CADHERIN_1"/>
    <property type="match status" value="3"/>
</dbReference>
<evidence type="ECO:0000256" key="10">
    <source>
        <dbReference type="ARBA" id="ARBA00023157"/>
    </source>
</evidence>
<keyword evidence="7" id="KW-0130">Cell adhesion</keyword>
<dbReference type="Proteomes" id="UP000001940">
    <property type="component" value="Chromosome III"/>
</dbReference>
<evidence type="ECO:0000313" key="17">
    <source>
        <dbReference type="EMBL" id="VTW46984.1"/>
    </source>
</evidence>
<dbReference type="ExpressionAtlas" id="A0A4V6M3X3">
    <property type="expression patterns" value="baseline and differential"/>
</dbReference>
<dbReference type="WormBase" id="Y71D11A.1a">
    <property type="protein sequence ID" value="CE53242"/>
    <property type="gene ID" value="WBGene00022103"/>
    <property type="gene designation" value="cdh-12"/>
</dbReference>
<evidence type="ECO:0000259" key="16">
    <source>
        <dbReference type="PROSITE" id="PS50268"/>
    </source>
</evidence>
<feature type="domain" description="Cadherin" evidence="16">
    <location>
        <begin position="484"/>
        <end position="603"/>
    </location>
</feature>
<keyword evidence="20" id="KW-1267">Proteomics identification</keyword>
<feature type="region of interest" description="Disordered" evidence="13">
    <location>
        <begin position="2050"/>
        <end position="2102"/>
    </location>
</feature>
<dbReference type="PRINTS" id="PR00205">
    <property type="entry name" value="CADHERIN"/>
</dbReference>
<protein>
    <submittedName>
        <fullName evidence="17">Cadherin domain-containing protein</fullName>
    </submittedName>
</protein>
<feature type="signal peptide" evidence="15">
    <location>
        <begin position="1"/>
        <end position="20"/>
    </location>
</feature>
<evidence type="ECO:0000256" key="5">
    <source>
        <dbReference type="ARBA" id="ARBA00022737"/>
    </source>
</evidence>
<dbReference type="RefSeq" id="NP_001360600.1">
    <property type="nucleotide sequence ID" value="NM_001373846.2"/>
</dbReference>
<feature type="compositionally biased region" description="Basic and acidic residues" evidence="13">
    <location>
        <begin position="610"/>
        <end position="620"/>
    </location>
</feature>
<dbReference type="Gene3D" id="2.60.40.60">
    <property type="entry name" value="Cadherins"/>
    <property type="match status" value="15"/>
</dbReference>
<feature type="domain" description="Cadherin" evidence="16">
    <location>
        <begin position="2563"/>
        <end position="2669"/>
    </location>
</feature>
<accession>A0A4V6M3X3</accession>
<dbReference type="EMBL" id="BX284603">
    <property type="protein sequence ID" value="VTW46984.1"/>
    <property type="molecule type" value="Genomic_DNA"/>
</dbReference>
<evidence type="ECO:0000256" key="2">
    <source>
        <dbReference type="ARBA" id="ARBA00022536"/>
    </source>
</evidence>
<evidence type="ECO:0000313" key="18">
    <source>
        <dbReference type="Proteomes" id="UP000001940"/>
    </source>
</evidence>
<keyword evidence="5" id="KW-0677">Repeat</keyword>
<feature type="domain" description="Cadherin" evidence="16">
    <location>
        <begin position="1149"/>
        <end position="1259"/>
    </location>
</feature>
<dbReference type="GO" id="GO:0005509">
    <property type="term" value="F:calcium ion binding"/>
    <property type="evidence" value="ECO:0007669"/>
    <property type="project" value="UniProtKB-UniRule"/>
</dbReference>
<comment type="subcellular location">
    <subcellularLocation>
        <location evidence="1">Membrane</location>
        <topology evidence="1">Single-pass membrane protein</topology>
    </subcellularLocation>
</comment>
<dbReference type="InterPro" id="IPR002126">
    <property type="entry name" value="Cadherin-like_dom"/>
</dbReference>
<feature type="compositionally biased region" description="Acidic residues" evidence="13">
    <location>
        <begin position="761"/>
        <end position="772"/>
    </location>
</feature>
<keyword evidence="11" id="KW-0325">Glycoprotein</keyword>
<dbReference type="Pfam" id="PF00028">
    <property type="entry name" value="Cadherin"/>
    <property type="match status" value="5"/>
</dbReference>
<feature type="domain" description="Cadherin" evidence="16">
    <location>
        <begin position="943"/>
        <end position="1048"/>
    </location>
</feature>
<sequence length="2893" mass="318438">MGHVGLFILLFAVFGTFIEAVESTAKPQCKFTSTNGYYAHVPSNLPIGDVIFRGTVSPPDAEMMIANVRSDAFKETDWSDHLVIDRSDPGSSATWLVRLSASLSLPVYPSTLKEANLFVTVICNGYAYPLFTLHIDPTNRFAPQFYHEPYVVAVEPNLPIWSIIETPVAAIDWDPEESYRLMFWLEDSHKGIDLVEETPKSRELISGSADWSENQLPRKIQLRVTGNYELPMSLRLIVSDNAKENSRKSTTFINLVEKSPNLALPKTTVAPTTTTVPRTTTTVPPTTTTVPPTTTTVPPITTTYSEDIIDSEVTKSPQELIAELKKALKSEISGKPKIFKEAEEPEIDFVAFGTKNREMNAIDTENSEEIEKFEPIGATRFAQCSVRTTVPENSPKGTKVAHLETLNRRNSTKIKLIDPDGTFGIDAETDDVVILDPKLVDRELFNTLELVAEIENSVDPSVQCTRIRIYVDLDDENDNRPVFENEHYFFHIDPRFPPGEEIGRLLAQDIDQGSNGQITYHLLTQDVPFQVGTHGKKAVIMSTGKVDPAVASYNLTVEARDHGEDLVKSAKVPVEIFVLGGGEVGGVKKAVGGVRQKIQKPAENDMLPNDENRAETKKQSSQEVGGASRSEDKKTKEPEDEAESDTVTEKKVDGAGQEVGGVRPEVGGDNQEMGGASKENIEETEEIEEETEEPKSEASSQDKVGGANSNFQNKSTDKSLENQLNISESETSKEMGGATIQKVGGVKQENVKTILKAPETGESENLENLEDSEDVEVVTVIEEVEVEEDDDVIEDHVENVENDVRTTTASMSRTVDHQRTTTEEPEANTVEEEPPAPTTTVFSFPQPEYTYDAFGMEIQENDVIGKVAAGPRTEFYAVDREMIGLIKINEAGELLAGKKLNRHKDGPLKFGVSATNGFETARAQVTVLRDANRDVMSAMPRFDRETYRFSINENQQPEVIGFVRAFHSAISSSESVRLTYSLIAPAHIDELPFEIHEQSGEVSTSRPLDTEQKKFYRFQVRACLTQTICSTSDVIVEVVDVNDNPPIFTNRKLEATVESDVPPGTRIVKLFAKDADAGNNSRLSFALMSENEPFSIDPNSGQLTTSQSLTRPLYTILVSVSDAGVPQRSDTAEVTVVVKGTNPSPPAFDQKEYKAVIAAPIRAGQVIGEVRATDPDPGMEGLVTYKLLRSDNNDHQKFMINSKTGVISAISPLSLEDGPIELGIEATDNGKNLKRKVKTNMKIDIIDSKTLKFLPLPTTVYISTEKAVGSVILRVSAVSTDNENIKFRALQENSQFVMDGDLLRVANHLVEGESILSIRAETDTVHVDHQLKVIVMSDRDKYPVFPQLTYDFDVSTDGHFPRIVHQFNAKLGAGTLRYTFFPPSPAPAGFYLDDKTGELFVTSQYPETKRETVFVVVRAVNMQANKFYSDVGVAITPVSTTNPTLRFQQPNYNFEVYESLGEGEAIGTISVTGSTSPAKLSLSPDTSFLGIHQNGTLFLAQKVDAEEIESLSQEFTVLAESSGKENPETARALIHVAIRDVNEFQPEFDEDDVEFSLERGVATPGATIGRVQAHDQDVSEKNRLIYRVVGGSGRKLVFIQEDGTIIVGDEQIPAAVDEFDLIIEAVDRNGNHDSTHVIVYIDGAPTSSTEEHEPLFPAEPLVWNVTEGTTQSFQLQTASDDVIYRIVGGNDDGLFELSSRGELKIVSELDRTRQKSYTLQVEAKKSGVAKVAEVTVNINPTISNAHAPKFTRDHYSGTVPLDAPIGFPIVTMEAFDEDDDPVQYTFKGTGCADQLGIDNSGRVAYKVAMKDRTTGSLECTVVVSDGEHSAETMLTLLVQENEEVETPQKPPNHAPTFSMAEYTFTIPQNSTDLGTVMATDPDGDLIDFSIEPTEYRNLFHVDSSGRIFVRGPLEQQRYSFLVVAEDRGSPILSSFVNVKVLVEATQEQLDPEASSPQHFQFSQAVYSWRVESGLPVGSIVGFVKPVGVTDGISYSFISGDYLAIDSDGRVAVVKPLTETVNDVVIAMKNGEILAETRIFVGVEPSEATTRILGPVTTTQVPSTEAPATSTQSSEESPSSRTSELPTLPPATPRITSRPSQLTLAPTEDISMVSTEQGPTLAPIDLPTRAVTGRVIPLDSGRFTFTSPIYSAFSLEGDFKSGIELEIKPTLAVQGSSEPPSFSIEDTTLPFFLTPEGKLIMFEADRERHESYLFTIVAKAQGQMARARLNVTILDVNDNYPRFQAHPDAVGISRTMHLGSPIYQLKAVDLDKFPDNQVTYSLNSPWISIDSREGLLRVNGDLQAAPESLDLTVEAQDSGKPPLKSETHLRILIFKQNIPKFLETPLEVTQIPTKMAPGAHIKTLLAGPTVSEQDTILYRLVDTVNGLFEIKHAGELVLARRPLDNEAGREYQLNVTAENSKGTDWVVLPIFVEGRLSSTNTPSTSCQFQQKVYRAQVMENSGAHDAVVRVQAGCQKKFRYAFHTQSKEFEIDSQSGQIYTTEPLDRETKSTYFLTVNVIEQNRKRQSDVQVEQLSSKLSPWQTLVVVTVLDDNDNAPVFLHMLPDSTLAAVVDQNANLMSPVTHLQARDLDVLPGNLKFELEGPEADSFFLNSTNGLVQLAKSLEKSDVEHFELQATVTDGKHAVHVPLNIYVLSVDTNVVQLTKNTPHSDIDPSAVERKLTEILGMDTRILVAQPFVSDDGKTDMKKSHVFVYSLDNLSQKPISRDELKRLLMAHSDGLHPLQISSVSLLSTGNAAGNGQFLLTVVLLVVLIALLLFICALIMCCAKRRARNTAGVMEGAYMINSVGSGPRPYDVENISRLTAQNVLAGRPLPDPQEHRIDMSSNDTDIALERDDTTREFSNSVRERPTLLQSALQRQNIHPSIANDEELKKF</sequence>
<evidence type="ECO:0007829" key="20">
    <source>
        <dbReference type="PeptideAtlas" id="A0A4V6M3X3"/>
    </source>
</evidence>
<feature type="compositionally biased region" description="Low complexity" evidence="13">
    <location>
        <begin position="2061"/>
        <end position="2085"/>
    </location>
</feature>
<feature type="chain" id="PRO_5020210776" evidence="15">
    <location>
        <begin position="21"/>
        <end position="2893"/>
    </location>
</feature>
<keyword evidence="18" id="KW-1185">Reference proteome</keyword>
<dbReference type="CDD" id="cd11304">
    <property type="entry name" value="Cadherin_repeat"/>
    <property type="match status" value="13"/>
</dbReference>
<evidence type="ECO:0000256" key="6">
    <source>
        <dbReference type="ARBA" id="ARBA00022837"/>
    </source>
</evidence>
<dbReference type="CTD" id="190583"/>
<evidence type="ECO:0000256" key="11">
    <source>
        <dbReference type="ARBA" id="ARBA00023180"/>
    </source>
</evidence>
<reference evidence="17 18" key="1">
    <citation type="journal article" date="1998" name="Science">
        <title>Genome sequence of the nematode C. elegans: a platform for investigating biology.</title>
        <authorList>
            <consortium name="The C. elegans sequencing consortium"/>
            <person name="Sulson J.E."/>
            <person name="Waterston R."/>
        </authorList>
    </citation>
    <scope>NUCLEOTIDE SEQUENCE [LARGE SCALE GENOMIC DNA]</scope>
    <source>
        <strain evidence="17 18">Bristol N2</strain>
    </source>
</reference>
<keyword evidence="10" id="KW-1015">Disulfide bond</keyword>
<proteinExistence type="evidence at protein level"/>
<dbReference type="GO" id="GO:0030855">
    <property type="term" value="P:epithelial cell differentiation"/>
    <property type="evidence" value="ECO:0000318"/>
    <property type="project" value="GO_Central"/>
</dbReference>
<feature type="domain" description="Cadherin" evidence="16">
    <location>
        <begin position="1682"/>
        <end position="1750"/>
    </location>
</feature>
<dbReference type="SMART" id="SM00112">
    <property type="entry name" value="CA"/>
    <property type="match status" value="15"/>
</dbReference>